<evidence type="ECO:0000313" key="19">
    <source>
        <dbReference type="Proteomes" id="UP000283497"/>
    </source>
</evidence>
<dbReference type="SUPFAM" id="SSF51306">
    <property type="entry name" value="LexA/Signal peptidase"/>
    <property type="match status" value="1"/>
</dbReference>
<evidence type="ECO:0000256" key="4">
    <source>
        <dbReference type="ARBA" id="ARBA00013208"/>
    </source>
</evidence>
<evidence type="ECO:0000313" key="16">
    <source>
        <dbReference type="Proteomes" id="UP000095390"/>
    </source>
</evidence>
<dbReference type="Proteomes" id="UP000095679">
    <property type="component" value="Unassembled WGS sequence"/>
</dbReference>
<evidence type="ECO:0000313" key="15">
    <source>
        <dbReference type="EMBL" id="RHN14557.1"/>
    </source>
</evidence>
<dbReference type="PANTHER" id="PTHR43390">
    <property type="entry name" value="SIGNAL PEPTIDASE I"/>
    <property type="match status" value="1"/>
</dbReference>
<reference evidence="18 19" key="2">
    <citation type="submission" date="2018-08" db="EMBL/GenBank/DDBJ databases">
        <title>A genome reference for cultivated species of the human gut microbiota.</title>
        <authorList>
            <person name="Zou Y."/>
            <person name="Xue W."/>
            <person name="Luo G."/>
        </authorList>
    </citation>
    <scope>NUCLEOTIDE SEQUENCE [LARGE SCALE GENOMIC DNA]</scope>
    <source>
        <strain evidence="15 20">AF31-17AC</strain>
        <strain evidence="14 19">AF45-14BH</strain>
        <strain evidence="13 21">AM34-3LB</strain>
        <strain evidence="12 22">AM48-23BH</strain>
        <strain evidence="11 18">TM10-1AC</strain>
    </source>
</reference>
<dbReference type="CDD" id="cd06530">
    <property type="entry name" value="S26_SPase_I"/>
    <property type="match status" value="1"/>
</dbReference>
<evidence type="ECO:0000256" key="2">
    <source>
        <dbReference type="ARBA" id="ARBA00004401"/>
    </source>
</evidence>
<dbReference type="NCBIfam" id="TIGR02227">
    <property type="entry name" value="sigpep_I_bact"/>
    <property type="match status" value="1"/>
</dbReference>
<dbReference type="GO" id="GO:0006465">
    <property type="term" value="P:signal peptide processing"/>
    <property type="evidence" value="ECO:0007669"/>
    <property type="project" value="InterPro"/>
</dbReference>
<keyword evidence="5 7" id="KW-0378">Hydrolase</keyword>
<evidence type="ECO:0000313" key="20">
    <source>
        <dbReference type="Proteomes" id="UP000283700"/>
    </source>
</evidence>
<reference evidence="16 17" key="1">
    <citation type="submission" date="2015-09" db="EMBL/GenBank/DDBJ databases">
        <authorList>
            <consortium name="Pathogen Informatics"/>
        </authorList>
    </citation>
    <scope>NUCLEOTIDE SEQUENCE [LARGE SCALE GENOMIC DNA]</scope>
    <source>
        <strain evidence="10 17">2789STDY5834835</strain>
        <strain evidence="9 16">2789STDY5834966</strain>
    </source>
</reference>
<dbReference type="Proteomes" id="UP000283700">
    <property type="component" value="Unassembled WGS sequence"/>
</dbReference>
<evidence type="ECO:0000256" key="5">
    <source>
        <dbReference type="ARBA" id="ARBA00022801"/>
    </source>
</evidence>
<proteinExistence type="inferred from homology"/>
<dbReference type="GO" id="GO:0009003">
    <property type="term" value="F:signal peptidase activity"/>
    <property type="evidence" value="ECO:0007669"/>
    <property type="project" value="UniProtKB-EC"/>
</dbReference>
<dbReference type="GeneID" id="75047794"/>
<dbReference type="AlphaFoldDB" id="A0A174JWI1"/>
<dbReference type="InterPro" id="IPR036286">
    <property type="entry name" value="LexA/Signal_pep-like_sf"/>
</dbReference>
<dbReference type="PRINTS" id="PR00727">
    <property type="entry name" value="LEADERPTASE"/>
</dbReference>
<evidence type="ECO:0000313" key="17">
    <source>
        <dbReference type="Proteomes" id="UP000095679"/>
    </source>
</evidence>
<evidence type="ECO:0000313" key="13">
    <source>
        <dbReference type="EMBL" id="RHC61369.1"/>
    </source>
</evidence>
<dbReference type="PROSITE" id="PS00761">
    <property type="entry name" value="SPASE_I_3"/>
    <property type="match status" value="1"/>
</dbReference>
<organism evidence="10 17">
    <name type="scientific">Anaerobutyricum hallii</name>
    <dbReference type="NCBI Taxonomy" id="39488"/>
    <lineage>
        <taxon>Bacteria</taxon>
        <taxon>Bacillati</taxon>
        <taxon>Bacillota</taxon>
        <taxon>Clostridia</taxon>
        <taxon>Lachnospirales</taxon>
        <taxon>Lachnospiraceae</taxon>
        <taxon>Anaerobutyricum</taxon>
    </lineage>
</organism>
<evidence type="ECO:0000313" key="11">
    <source>
        <dbReference type="EMBL" id="RGI89154.1"/>
    </source>
</evidence>
<comment type="subcellular location">
    <subcellularLocation>
        <location evidence="2">Cell membrane</location>
        <topology evidence="2">Single-pass type II membrane protein</topology>
    </subcellularLocation>
    <subcellularLocation>
        <location evidence="7">Membrane</location>
        <topology evidence="7">Single-pass type II membrane protein</topology>
    </subcellularLocation>
</comment>
<evidence type="ECO:0000313" key="18">
    <source>
        <dbReference type="Proteomes" id="UP000262524"/>
    </source>
</evidence>
<evidence type="ECO:0000313" key="9">
    <source>
        <dbReference type="EMBL" id="CUN03078.1"/>
    </source>
</evidence>
<comment type="similarity">
    <text evidence="3 7">Belongs to the peptidase S26 family.</text>
</comment>
<dbReference type="Proteomes" id="UP000262524">
    <property type="component" value="Unassembled WGS sequence"/>
</dbReference>
<evidence type="ECO:0000256" key="3">
    <source>
        <dbReference type="ARBA" id="ARBA00009370"/>
    </source>
</evidence>
<dbReference type="GO" id="GO:0005886">
    <property type="term" value="C:plasma membrane"/>
    <property type="evidence" value="ECO:0007669"/>
    <property type="project" value="UniProtKB-SubCell"/>
</dbReference>
<dbReference type="EMBL" id="QRQO01000012">
    <property type="protein sequence ID" value="RHN14557.1"/>
    <property type="molecule type" value="Genomic_DNA"/>
</dbReference>
<evidence type="ECO:0000256" key="7">
    <source>
        <dbReference type="RuleBase" id="RU362042"/>
    </source>
</evidence>
<comment type="catalytic activity">
    <reaction evidence="1 7">
        <text>Cleavage of hydrophobic, N-terminal signal or leader sequences from secreted and periplasmic proteins.</text>
        <dbReference type="EC" id="3.4.21.89"/>
    </reaction>
</comment>
<name>A0A174JWI1_9FIRM</name>
<evidence type="ECO:0000313" key="10">
    <source>
        <dbReference type="EMBL" id="CUP04132.1"/>
    </source>
</evidence>
<dbReference type="EMBL" id="QSOE01000028">
    <property type="protein sequence ID" value="RGI89154.1"/>
    <property type="molecule type" value="Genomic_DNA"/>
</dbReference>
<evidence type="ECO:0000313" key="21">
    <source>
        <dbReference type="Proteomes" id="UP000284621"/>
    </source>
</evidence>
<dbReference type="GO" id="GO:0004252">
    <property type="term" value="F:serine-type endopeptidase activity"/>
    <property type="evidence" value="ECO:0007669"/>
    <property type="project" value="InterPro"/>
</dbReference>
<dbReference type="EMBL" id="CYZL01000038">
    <property type="protein sequence ID" value="CUP04132.1"/>
    <property type="molecule type" value="Genomic_DNA"/>
</dbReference>
<dbReference type="Proteomes" id="UP000283497">
    <property type="component" value="Unassembled WGS sequence"/>
</dbReference>
<dbReference type="Gene3D" id="2.10.109.10">
    <property type="entry name" value="Umud Fragment, subunit A"/>
    <property type="match status" value="1"/>
</dbReference>
<accession>A0A174JWI1</accession>
<evidence type="ECO:0000256" key="1">
    <source>
        <dbReference type="ARBA" id="ARBA00000677"/>
    </source>
</evidence>
<evidence type="ECO:0000313" key="12">
    <source>
        <dbReference type="EMBL" id="RGZ82533.1"/>
    </source>
</evidence>
<dbReference type="PANTHER" id="PTHR43390:SF1">
    <property type="entry name" value="CHLOROPLAST PROCESSING PEPTIDASE"/>
    <property type="match status" value="1"/>
</dbReference>
<dbReference type="Proteomes" id="UP000284621">
    <property type="component" value="Unassembled WGS sequence"/>
</dbReference>
<dbReference type="EMBL" id="QSID01000017">
    <property type="protein sequence ID" value="RHC61369.1"/>
    <property type="molecule type" value="Genomic_DNA"/>
</dbReference>
<dbReference type="Pfam" id="PF10502">
    <property type="entry name" value="Peptidase_S26"/>
    <property type="match status" value="1"/>
</dbReference>
<dbReference type="InterPro" id="IPR000223">
    <property type="entry name" value="Pept_S26A_signal_pept_1"/>
</dbReference>
<dbReference type="EMBL" id="QSEP01000046">
    <property type="protein sequence ID" value="RGZ82533.1"/>
    <property type="molecule type" value="Genomic_DNA"/>
</dbReference>
<dbReference type="EMBL" id="CYYC01000020">
    <property type="protein sequence ID" value="CUN03078.1"/>
    <property type="molecule type" value="Genomic_DNA"/>
</dbReference>
<dbReference type="EMBL" id="QRNJ01000059">
    <property type="protein sequence ID" value="RHK35978.1"/>
    <property type="molecule type" value="Genomic_DNA"/>
</dbReference>
<dbReference type="OrthoDB" id="9802919at2"/>
<gene>
    <name evidence="10" type="primary">sipT_2</name>
    <name evidence="11" type="synonym">lepB</name>
    <name evidence="14" type="ORF">DW068_13025</name>
    <name evidence="13" type="ORF">DW833_12975</name>
    <name evidence="12" type="ORF">DW972_08405</name>
    <name evidence="15" type="ORF">DWZ29_06000</name>
    <name evidence="11" type="ORF">DXD91_05990</name>
    <name evidence="10" type="ORF">ERS852450_02928</name>
    <name evidence="9" type="ORF">ERS852578_01751</name>
</gene>
<feature type="active site" evidence="6">
    <location>
        <position position="92"/>
    </location>
</feature>
<dbReference type="InterPro" id="IPR019757">
    <property type="entry name" value="Pept_S26A_signal_pept_1_Lys-AS"/>
</dbReference>
<sequence length="181" mass="20400">MKNYRYLERRNMMIRRIGLWVGEVVAAILLAFLVIQFCFQTVTVHGDSMQPAYYDGDTVLVNKLDYRIGSPKRLDAVILELENGSTTHYSVKRVVGLPGETIKIENGKIYINNKELKGFSEEDILSAGLAAYDVELGEDEYFVMGDNCNNSEDSRVSNIGNIKRSQFVGKIAGTLHKVTRQ</sequence>
<dbReference type="RefSeq" id="WP_022170312.1">
    <property type="nucleotide sequence ID" value="NZ_BLYK01000052.1"/>
</dbReference>
<dbReference type="Proteomes" id="UP000095390">
    <property type="component" value="Unassembled WGS sequence"/>
</dbReference>
<evidence type="ECO:0000256" key="6">
    <source>
        <dbReference type="PIRSR" id="PIRSR600223-1"/>
    </source>
</evidence>
<keyword evidence="7" id="KW-0645">Protease</keyword>
<dbReference type="EC" id="3.4.21.89" evidence="4 7"/>
<protein>
    <recommendedName>
        <fullName evidence="4 7">Signal peptidase I</fullName>
        <ecNumber evidence="4 7">3.4.21.89</ecNumber>
    </recommendedName>
</protein>
<dbReference type="InterPro" id="IPR019533">
    <property type="entry name" value="Peptidase_S26"/>
</dbReference>
<dbReference type="Proteomes" id="UP000286561">
    <property type="component" value="Unassembled WGS sequence"/>
</dbReference>
<feature type="active site" evidence="6">
    <location>
        <position position="48"/>
    </location>
</feature>
<dbReference type="InterPro" id="IPR019758">
    <property type="entry name" value="Pept_S26A_signal_pept_1_CS"/>
</dbReference>
<keyword evidence="21" id="KW-1185">Reference proteome</keyword>
<feature type="domain" description="Peptidase S26" evidence="8">
    <location>
        <begin position="20"/>
        <end position="171"/>
    </location>
</feature>
<evidence type="ECO:0000313" key="14">
    <source>
        <dbReference type="EMBL" id="RHK35978.1"/>
    </source>
</evidence>
<evidence type="ECO:0000259" key="8">
    <source>
        <dbReference type="Pfam" id="PF10502"/>
    </source>
</evidence>
<evidence type="ECO:0000313" key="22">
    <source>
        <dbReference type="Proteomes" id="UP000286561"/>
    </source>
</evidence>
<dbReference type="PROSITE" id="PS00760">
    <property type="entry name" value="SPASE_I_2"/>
    <property type="match status" value="1"/>
</dbReference>